<dbReference type="PANTHER" id="PTHR42732:SF2">
    <property type="entry name" value="BETA-MANNOSIDASE"/>
    <property type="match status" value="1"/>
</dbReference>
<evidence type="ECO:0000256" key="2">
    <source>
        <dbReference type="ARBA" id="ARBA00022801"/>
    </source>
</evidence>
<proteinExistence type="inferred from homology"/>
<dbReference type="GeneID" id="56029102"/>
<dbReference type="Gene3D" id="2.60.40.10">
    <property type="entry name" value="Immunoglobulins"/>
    <property type="match status" value="1"/>
</dbReference>
<dbReference type="Gene3D" id="3.20.20.80">
    <property type="entry name" value="Glycosidases"/>
    <property type="match status" value="1"/>
</dbReference>
<evidence type="ECO:0000313" key="8">
    <source>
        <dbReference type="EMBL" id="QLG27803.1"/>
    </source>
</evidence>
<dbReference type="KEGG" id="halg:HUG10_09675"/>
<keyword evidence="3" id="KW-0326">Glycosidase</keyword>
<dbReference type="InterPro" id="IPR006101">
    <property type="entry name" value="Glyco_hydro_2"/>
</dbReference>
<dbReference type="InterPro" id="IPR006104">
    <property type="entry name" value="Glyco_hydro_2_N"/>
</dbReference>
<dbReference type="RefSeq" id="WP_179169378.1">
    <property type="nucleotide sequence ID" value="NZ_CP058529.1"/>
</dbReference>
<evidence type="ECO:0000313" key="9">
    <source>
        <dbReference type="Proteomes" id="UP000509750"/>
    </source>
</evidence>
<sequence length="928" mass="101896">MDNRSSGEAGASAESDYRAETDVTGTWQFATDPDGVGRDEAWYEPDVGWPDEAHTVDVPHAWQERDDYREYTGTAWYRRTVEHEDGDGDRAVLTFGAVDYETTVWVNGERVGSNRGGYLPFSFDVTDALRAGENVVVVEVVDPDDISEIPHGKQGAPWYQRVSGIWQDVTLSVVPPTRVEDIRVTPDLEADVARVDVGVTTGAGDVTDATDDGATPASDGLDGLTATVTVLDDGEPVGDATVEVVEDGDENKDGDDGRKGTATATVSVPDADYWTPESPTLYDVTVELSRDGDVLDRHGDYFGMRSVESRNGRLFLNGEPFTMRGALDQGYYPGTLYRPFDDALFEEEIRTAKELGFNLLRKHIKPAHPEFLELADRLGILVWEEPANPTVHTQRSKREVREQIRGLIDRDYNRPSVVVWSLYNEEWGIGNPQGLDEETSLWEDEAKQGYLADLYEEAKAWDPTRLVCDNSGWAHVATDVNDYHRYFVSPDRADAWAADIDAMTSAPEENYAATETDPAEAPLIVSEFGTWGMCDLPAIEEFYGGTPPWFDYDFFDHPIKRPAGAYERFEGTTLPAVFEDWGALATAWQEREYRSIKDVIERMRVDDGVAGYVITEFSDIEWEFNGILDYRREEKAFHDDFARVNDDVLVRIDVADHVVSAGETLAADVVVCNDTTDAIDDELEWSLFGRSGSVAVTLDGFGTARVSDAIQVEVPSVDEPTTGTLAASLPAAPPNEERITVVPSPDADPEIAVYADAESILAALEDAGFASAPTLAAADVAVLTDPDADARVHVEDGGDVLVVPDGDGHVADGQFFEYRDLPEEESWNLVACLFYRDDEALAPLVDEVPGWEFEGLYPYDVVADVTREDDVRVGYVEGWIANWSAAAVTREFGEGSATAFTFRVAGAGSDQPVGVASLAALIEDVASN</sequence>
<feature type="region of interest" description="Disordered" evidence="4">
    <location>
        <begin position="1"/>
        <end position="40"/>
    </location>
</feature>
<dbReference type="InterPro" id="IPR017853">
    <property type="entry name" value="GH"/>
</dbReference>
<dbReference type="InterPro" id="IPR006102">
    <property type="entry name" value="Ig-like_GH2"/>
</dbReference>
<evidence type="ECO:0000259" key="5">
    <source>
        <dbReference type="Pfam" id="PF00703"/>
    </source>
</evidence>
<dbReference type="SUPFAM" id="SSF51445">
    <property type="entry name" value="(Trans)glycosidases"/>
    <property type="match status" value="1"/>
</dbReference>
<feature type="domain" description="Glycoside hydrolase family 2 immunoglobulin-like beta-sandwich" evidence="5">
    <location>
        <begin position="177"/>
        <end position="305"/>
    </location>
</feature>
<dbReference type="Pfam" id="PF02837">
    <property type="entry name" value="Glyco_hydro_2_N"/>
    <property type="match status" value="1"/>
</dbReference>
<dbReference type="Proteomes" id="UP000509750">
    <property type="component" value="Chromosome"/>
</dbReference>
<dbReference type="Pfam" id="PF00703">
    <property type="entry name" value="Glyco_hydro_2"/>
    <property type="match status" value="1"/>
</dbReference>
<keyword evidence="9" id="KW-1185">Reference proteome</keyword>
<accession>A0A7D5L2S4</accession>
<organism evidence="8 9">
    <name type="scientific">Halorarum halophilum</name>
    <dbReference type="NCBI Taxonomy" id="2743090"/>
    <lineage>
        <taxon>Archaea</taxon>
        <taxon>Methanobacteriati</taxon>
        <taxon>Methanobacteriota</taxon>
        <taxon>Stenosarchaea group</taxon>
        <taxon>Halobacteria</taxon>
        <taxon>Halobacteriales</taxon>
        <taxon>Haloferacaceae</taxon>
        <taxon>Halorarum</taxon>
    </lineage>
</organism>
<dbReference type="Pfam" id="PF02836">
    <property type="entry name" value="Glyco_hydro_2_C"/>
    <property type="match status" value="1"/>
</dbReference>
<protein>
    <submittedName>
        <fullName evidence="8">Beta-galactosidase</fullName>
    </submittedName>
</protein>
<dbReference type="InterPro" id="IPR036156">
    <property type="entry name" value="Beta-gal/glucu_dom_sf"/>
</dbReference>
<dbReference type="SUPFAM" id="SSF49785">
    <property type="entry name" value="Galactose-binding domain-like"/>
    <property type="match status" value="1"/>
</dbReference>
<gene>
    <name evidence="8" type="ORF">HUG10_09675</name>
</gene>
<comment type="similarity">
    <text evidence="1">Belongs to the glycosyl hydrolase 2 family.</text>
</comment>
<keyword evidence="2" id="KW-0378">Hydrolase</keyword>
<dbReference type="EMBL" id="CP058529">
    <property type="protein sequence ID" value="QLG27803.1"/>
    <property type="molecule type" value="Genomic_DNA"/>
</dbReference>
<feature type="compositionally biased region" description="Low complexity" evidence="4">
    <location>
        <begin position="1"/>
        <end position="14"/>
    </location>
</feature>
<evidence type="ECO:0000256" key="3">
    <source>
        <dbReference type="ARBA" id="ARBA00023295"/>
    </source>
</evidence>
<dbReference type="GO" id="GO:0005975">
    <property type="term" value="P:carbohydrate metabolic process"/>
    <property type="evidence" value="ECO:0007669"/>
    <property type="project" value="InterPro"/>
</dbReference>
<dbReference type="Gene3D" id="2.60.120.260">
    <property type="entry name" value="Galactose-binding domain-like"/>
    <property type="match status" value="1"/>
</dbReference>
<dbReference type="InterPro" id="IPR008979">
    <property type="entry name" value="Galactose-bd-like_sf"/>
</dbReference>
<evidence type="ECO:0000259" key="7">
    <source>
        <dbReference type="Pfam" id="PF02837"/>
    </source>
</evidence>
<dbReference type="InterPro" id="IPR051913">
    <property type="entry name" value="GH2_Domain-Containing"/>
</dbReference>
<dbReference type="AlphaFoldDB" id="A0A7D5L2S4"/>
<dbReference type="OrthoDB" id="317984at2157"/>
<feature type="domain" description="Glycoside hydrolase family 2 catalytic" evidence="6">
    <location>
        <begin position="308"/>
        <end position="529"/>
    </location>
</feature>
<dbReference type="InterPro" id="IPR006103">
    <property type="entry name" value="Glyco_hydro_2_cat"/>
</dbReference>
<dbReference type="PANTHER" id="PTHR42732">
    <property type="entry name" value="BETA-GALACTOSIDASE"/>
    <property type="match status" value="1"/>
</dbReference>
<feature type="domain" description="Glycosyl hydrolases family 2 sugar binding" evidence="7">
    <location>
        <begin position="23"/>
        <end position="174"/>
    </location>
</feature>
<evidence type="ECO:0000256" key="1">
    <source>
        <dbReference type="ARBA" id="ARBA00007401"/>
    </source>
</evidence>
<dbReference type="PRINTS" id="PR00132">
    <property type="entry name" value="GLHYDRLASE2"/>
</dbReference>
<evidence type="ECO:0000256" key="4">
    <source>
        <dbReference type="SAM" id="MobiDB-lite"/>
    </source>
</evidence>
<dbReference type="GO" id="GO:0004553">
    <property type="term" value="F:hydrolase activity, hydrolyzing O-glycosyl compounds"/>
    <property type="evidence" value="ECO:0007669"/>
    <property type="project" value="InterPro"/>
</dbReference>
<dbReference type="InterPro" id="IPR013783">
    <property type="entry name" value="Ig-like_fold"/>
</dbReference>
<reference evidence="8 9" key="1">
    <citation type="submission" date="2020-07" db="EMBL/GenBank/DDBJ databases">
        <title>Gai3-2, isolated from salt lake.</title>
        <authorList>
            <person name="Cui H."/>
            <person name="Shi X."/>
        </authorList>
    </citation>
    <scope>NUCLEOTIDE SEQUENCE [LARGE SCALE GENOMIC DNA]</scope>
    <source>
        <strain evidence="8 9">Gai3-2</strain>
    </source>
</reference>
<name>A0A7D5L2S4_9EURY</name>
<dbReference type="SUPFAM" id="SSF49303">
    <property type="entry name" value="beta-Galactosidase/glucuronidase domain"/>
    <property type="match status" value="1"/>
</dbReference>
<evidence type="ECO:0000259" key="6">
    <source>
        <dbReference type="Pfam" id="PF02836"/>
    </source>
</evidence>